<dbReference type="RefSeq" id="WP_175507480.1">
    <property type="nucleotide sequence ID" value="NZ_FOLB01000001.1"/>
</dbReference>
<dbReference type="PANTHER" id="PTHR48100:SF62">
    <property type="entry name" value="GLUCOSYL-3-PHOSPHOGLYCERATE PHOSPHATASE"/>
    <property type="match status" value="1"/>
</dbReference>
<dbReference type="EMBL" id="FOLB01000001">
    <property type="protein sequence ID" value="SFB71227.1"/>
    <property type="molecule type" value="Genomic_DNA"/>
</dbReference>
<dbReference type="Gene3D" id="3.40.50.1240">
    <property type="entry name" value="Phosphoglycerate mutase-like"/>
    <property type="match status" value="1"/>
</dbReference>
<proteinExistence type="predicted"/>
<keyword evidence="4" id="KW-1185">Reference proteome</keyword>
<reference evidence="3 4" key="1">
    <citation type="submission" date="2016-10" db="EMBL/GenBank/DDBJ databases">
        <authorList>
            <person name="de Groot N.N."/>
        </authorList>
    </citation>
    <scope>NUCLEOTIDE SEQUENCE [LARGE SCALE GENOMIC DNA]</scope>
    <source>
        <strain evidence="3 4">CGMCC 1.7056</strain>
    </source>
</reference>
<accession>A0A1I1D8V6</accession>
<feature type="active site" description="Proton donor/acceptor" evidence="1">
    <location>
        <position position="82"/>
    </location>
</feature>
<protein>
    <submittedName>
        <fullName evidence="3">Probable phosphoglycerate mutase</fullName>
    </submittedName>
</protein>
<dbReference type="CDD" id="cd07067">
    <property type="entry name" value="HP_PGM_like"/>
    <property type="match status" value="1"/>
</dbReference>
<feature type="binding site" evidence="2">
    <location>
        <position position="58"/>
    </location>
    <ligand>
        <name>substrate</name>
    </ligand>
</feature>
<dbReference type="STRING" id="574651.SAMN04487968_10187"/>
<dbReference type="InterPro" id="IPR029033">
    <property type="entry name" value="His_PPase_superfam"/>
</dbReference>
<dbReference type="InterPro" id="IPR013078">
    <property type="entry name" value="His_Pase_superF_clade-1"/>
</dbReference>
<dbReference type="InterPro" id="IPR050275">
    <property type="entry name" value="PGM_Phosphatase"/>
</dbReference>
<evidence type="ECO:0000256" key="1">
    <source>
        <dbReference type="PIRSR" id="PIRSR613078-1"/>
    </source>
</evidence>
<evidence type="ECO:0000256" key="2">
    <source>
        <dbReference type="PIRSR" id="PIRSR613078-2"/>
    </source>
</evidence>
<dbReference type="SUPFAM" id="SSF53254">
    <property type="entry name" value="Phosphoglycerate mutase-like"/>
    <property type="match status" value="1"/>
</dbReference>
<dbReference type="Pfam" id="PF00300">
    <property type="entry name" value="His_Phos_1"/>
    <property type="match status" value="1"/>
</dbReference>
<evidence type="ECO:0000313" key="3">
    <source>
        <dbReference type="EMBL" id="SFB71227.1"/>
    </source>
</evidence>
<dbReference type="GO" id="GO:0016791">
    <property type="term" value="F:phosphatase activity"/>
    <property type="evidence" value="ECO:0007669"/>
    <property type="project" value="TreeGrafter"/>
</dbReference>
<dbReference type="SMART" id="SM00855">
    <property type="entry name" value="PGAM"/>
    <property type="match status" value="1"/>
</dbReference>
<organism evidence="3 4">
    <name type="scientific">Nocardioides terrae</name>
    <dbReference type="NCBI Taxonomy" id="574651"/>
    <lineage>
        <taxon>Bacteria</taxon>
        <taxon>Bacillati</taxon>
        <taxon>Actinomycetota</taxon>
        <taxon>Actinomycetes</taxon>
        <taxon>Propionibacteriales</taxon>
        <taxon>Nocardioidaceae</taxon>
        <taxon>Nocardioides</taxon>
    </lineage>
</organism>
<dbReference type="Proteomes" id="UP000198832">
    <property type="component" value="Unassembled WGS sequence"/>
</dbReference>
<evidence type="ECO:0000313" key="4">
    <source>
        <dbReference type="Proteomes" id="UP000198832"/>
    </source>
</evidence>
<dbReference type="PANTHER" id="PTHR48100">
    <property type="entry name" value="BROAD-SPECIFICITY PHOSPHATASE YOR283W-RELATED"/>
    <property type="match status" value="1"/>
</dbReference>
<feature type="binding site" evidence="2">
    <location>
        <begin position="8"/>
        <end position="15"/>
    </location>
    <ligand>
        <name>substrate</name>
    </ligand>
</feature>
<dbReference type="GO" id="GO:0005737">
    <property type="term" value="C:cytoplasm"/>
    <property type="evidence" value="ECO:0007669"/>
    <property type="project" value="TreeGrafter"/>
</dbReference>
<sequence>MRRLILLRHGVTEWNQDRRFQGHEDVPLAPRGRQQAAAAAAHLAALRPSLLWASDLSRARETAGYVAAETGLVPVLDDRLREIDVGDYQGLTHDEARERFGPGPWDYADHGGESNADLAARVCAPVEEAAAALADGATGILAFHGHAIRMATIGFLGWPLEVVSTLGALDNCAWVELTDVPAGSSKSAWRLVAYNAVTPIS</sequence>
<gene>
    <name evidence="3" type="ORF">SAMN04487968_10187</name>
</gene>
<name>A0A1I1D8V6_9ACTN</name>
<dbReference type="AlphaFoldDB" id="A0A1I1D8V6"/>
<feature type="active site" description="Tele-phosphohistidine intermediate" evidence="1">
    <location>
        <position position="9"/>
    </location>
</feature>